<accession>A0A699XKX8</accession>
<sequence>GRGRSRLDHQRQNVSSPLSWDDLQLTSTVTDKLQKSK</sequence>
<organism evidence="1">
    <name type="scientific">Tanacetum cinerariifolium</name>
    <name type="common">Dalmatian daisy</name>
    <name type="synonym">Chrysanthemum cinerariifolium</name>
    <dbReference type="NCBI Taxonomy" id="118510"/>
    <lineage>
        <taxon>Eukaryota</taxon>
        <taxon>Viridiplantae</taxon>
        <taxon>Streptophyta</taxon>
        <taxon>Embryophyta</taxon>
        <taxon>Tracheophyta</taxon>
        <taxon>Spermatophyta</taxon>
        <taxon>Magnoliopsida</taxon>
        <taxon>eudicotyledons</taxon>
        <taxon>Gunneridae</taxon>
        <taxon>Pentapetalae</taxon>
        <taxon>asterids</taxon>
        <taxon>campanulids</taxon>
        <taxon>Asterales</taxon>
        <taxon>Asteraceae</taxon>
        <taxon>Asteroideae</taxon>
        <taxon>Anthemideae</taxon>
        <taxon>Anthemidinae</taxon>
        <taxon>Tanacetum</taxon>
    </lineage>
</organism>
<proteinExistence type="predicted"/>
<dbReference type="EMBL" id="BKCJ011880729">
    <property type="protein sequence ID" value="GFD60662.1"/>
    <property type="molecule type" value="Genomic_DNA"/>
</dbReference>
<comment type="caution">
    <text evidence="1">The sequence shown here is derived from an EMBL/GenBank/DDBJ whole genome shotgun (WGS) entry which is preliminary data.</text>
</comment>
<evidence type="ECO:0000313" key="1">
    <source>
        <dbReference type="EMBL" id="GFD60662.1"/>
    </source>
</evidence>
<gene>
    <name evidence="1" type="ORF">Tci_932631</name>
</gene>
<reference evidence="1" key="1">
    <citation type="journal article" date="2019" name="Sci. Rep.">
        <title>Draft genome of Tanacetum cinerariifolium, the natural source of mosquito coil.</title>
        <authorList>
            <person name="Yamashiro T."/>
            <person name="Shiraishi A."/>
            <person name="Satake H."/>
            <person name="Nakayama K."/>
        </authorList>
    </citation>
    <scope>NUCLEOTIDE SEQUENCE</scope>
</reference>
<feature type="non-terminal residue" evidence="1">
    <location>
        <position position="1"/>
    </location>
</feature>
<protein>
    <submittedName>
        <fullName evidence="1">Uncharacterized protein</fullName>
    </submittedName>
</protein>
<dbReference type="AlphaFoldDB" id="A0A699XKX8"/>
<name>A0A699XKX8_TANCI</name>